<comment type="subcellular location">
    <subcellularLocation>
        <location evidence="1">Membrane</location>
        <topology evidence="1">Multi-pass membrane protein</topology>
    </subcellularLocation>
</comment>
<evidence type="ECO:0000256" key="1">
    <source>
        <dbReference type="ARBA" id="ARBA00004141"/>
    </source>
</evidence>
<dbReference type="PANTHER" id="PTHR48020">
    <property type="entry name" value="PROTON MYO-INOSITOL COTRANSPORTER"/>
    <property type="match status" value="1"/>
</dbReference>
<dbReference type="VEuPathDB" id="FungiDB:TRICI_003512"/>
<feature type="transmembrane region" description="Helical" evidence="9">
    <location>
        <begin position="143"/>
        <end position="160"/>
    </location>
</feature>
<keyword evidence="5 9" id="KW-1133">Transmembrane helix</keyword>
<feature type="transmembrane region" description="Helical" evidence="9">
    <location>
        <begin position="470"/>
        <end position="488"/>
    </location>
</feature>
<dbReference type="PROSITE" id="PS00216">
    <property type="entry name" value="SUGAR_TRANSPORT_1"/>
    <property type="match status" value="2"/>
</dbReference>
<feature type="transmembrane region" description="Helical" evidence="9">
    <location>
        <begin position="291"/>
        <end position="311"/>
    </location>
</feature>
<comment type="catalytic activity">
    <reaction evidence="7">
        <text>myo-inositol(out) + H(+)(out) = myo-inositol(in) + H(+)(in)</text>
        <dbReference type="Rhea" id="RHEA:60364"/>
        <dbReference type="ChEBI" id="CHEBI:15378"/>
        <dbReference type="ChEBI" id="CHEBI:17268"/>
    </reaction>
</comment>
<feature type="transmembrane region" description="Helical" evidence="9">
    <location>
        <begin position="86"/>
        <end position="109"/>
    </location>
</feature>
<name>A0A642V509_9ASCO</name>
<feature type="transmembrane region" description="Helical" evidence="9">
    <location>
        <begin position="172"/>
        <end position="191"/>
    </location>
</feature>
<evidence type="ECO:0000256" key="8">
    <source>
        <dbReference type="RuleBase" id="RU003346"/>
    </source>
</evidence>
<dbReference type="FunFam" id="1.20.1250.20:FF:000073">
    <property type="entry name" value="MFS myo-inositol transporter, putative"/>
    <property type="match status" value="1"/>
</dbReference>
<feature type="transmembrane region" description="Helical" evidence="9">
    <location>
        <begin position="203"/>
        <end position="222"/>
    </location>
</feature>
<keyword evidence="6 9" id="KW-0472">Membrane</keyword>
<dbReference type="GO" id="GO:0016020">
    <property type="term" value="C:membrane"/>
    <property type="evidence" value="ECO:0007669"/>
    <property type="project" value="UniProtKB-SubCell"/>
</dbReference>
<dbReference type="GO" id="GO:0005366">
    <property type="term" value="F:myo-inositol:proton symporter activity"/>
    <property type="evidence" value="ECO:0007669"/>
    <property type="project" value="TreeGrafter"/>
</dbReference>
<dbReference type="PRINTS" id="PR00171">
    <property type="entry name" value="SUGRTRNSPORT"/>
</dbReference>
<dbReference type="Proteomes" id="UP000761534">
    <property type="component" value="Unassembled WGS sequence"/>
</dbReference>
<keyword evidence="4 9" id="KW-0812">Transmembrane</keyword>
<feature type="domain" description="Major facilitator superfamily (MFS) profile" evidence="10">
    <location>
        <begin position="45"/>
        <end position="492"/>
    </location>
</feature>
<protein>
    <recommendedName>
        <fullName evidence="10">Major facilitator superfamily (MFS) profile domain-containing protein</fullName>
    </recommendedName>
</protein>
<dbReference type="GO" id="GO:1904679">
    <property type="term" value="P:myo-inositol import across plasma membrane"/>
    <property type="evidence" value="ECO:0007669"/>
    <property type="project" value="TreeGrafter"/>
</dbReference>
<dbReference type="InterPro" id="IPR005828">
    <property type="entry name" value="MFS_sugar_transport-like"/>
</dbReference>
<keyword evidence="3 8" id="KW-0813">Transport</keyword>
<evidence type="ECO:0000256" key="7">
    <source>
        <dbReference type="ARBA" id="ARBA00049119"/>
    </source>
</evidence>
<dbReference type="AlphaFoldDB" id="A0A642V509"/>
<dbReference type="Gene3D" id="1.20.1250.20">
    <property type="entry name" value="MFS general substrate transporter like domains"/>
    <property type="match status" value="1"/>
</dbReference>
<evidence type="ECO:0000256" key="3">
    <source>
        <dbReference type="ARBA" id="ARBA00022448"/>
    </source>
</evidence>
<evidence type="ECO:0000256" key="4">
    <source>
        <dbReference type="ARBA" id="ARBA00022692"/>
    </source>
</evidence>
<feature type="transmembrane region" description="Helical" evidence="9">
    <location>
        <begin position="402"/>
        <end position="424"/>
    </location>
</feature>
<comment type="caution">
    <text evidence="11">The sequence shown here is derived from an EMBL/GenBank/DDBJ whole genome shotgun (WGS) entry which is preliminary data.</text>
</comment>
<feature type="transmembrane region" description="Helical" evidence="9">
    <location>
        <begin position="331"/>
        <end position="352"/>
    </location>
</feature>
<dbReference type="OrthoDB" id="6339427at2759"/>
<dbReference type="InterPro" id="IPR005829">
    <property type="entry name" value="Sugar_transporter_CS"/>
</dbReference>
<dbReference type="InterPro" id="IPR003663">
    <property type="entry name" value="Sugar/inositol_transpt"/>
</dbReference>
<evidence type="ECO:0000256" key="2">
    <source>
        <dbReference type="ARBA" id="ARBA00010992"/>
    </source>
</evidence>
<feature type="transmembrane region" description="Helical" evidence="9">
    <location>
        <begin position="359"/>
        <end position="382"/>
    </location>
</feature>
<dbReference type="InterPro" id="IPR036259">
    <property type="entry name" value="MFS_trans_sf"/>
</dbReference>
<accession>A0A642V509</accession>
<dbReference type="NCBIfam" id="TIGR00879">
    <property type="entry name" value="SP"/>
    <property type="match status" value="1"/>
</dbReference>
<evidence type="ECO:0000256" key="6">
    <source>
        <dbReference type="ARBA" id="ARBA00023136"/>
    </source>
</evidence>
<feature type="transmembrane region" description="Helical" evidence="9">
    <location>
        <begin position="116"/>
        <end position="137"/>
    </location>
</feature>
<proteinExistence type="inferred from homology"/>
<evidence type="ECO:0000313" key="11">
    <source>
        <dbReference type="EMBL" id="KAA8912395.1"/>
    </source>
</evidence>
<dbReference type="PROSITE" id="PS50850">
    <property type="entry name" value="MFS"/>
    <property type="match status" value="1"/>
</dbReference>
<comment type="similarity">
    <text evidence="2 8">Belongs to the major facilitator superfamily. Sugar transporter (TC 2.A.1.1) family.</text>
</comment>
<dbReference type="Pfam" id="PF00083">
    <property type="entry name" value="Sugar_tr"/>
    <property type="match status" value="1"/>
</dbReference>
<keyword evidence="12" id="KW-1185">Reference proteome</keyword>
<reference evidence="11" key="1">
    <citation type="journal article" date="2019" name="G3 (Bethesda)">
        <title>Genome Assemblies of Two Rare Opportunistic Yeast Pathogens: Diutina rugosa (syn. Candida rugosa) and Trichomonascus ciferrii (syn. Candida ciferrii).</title>
        <authorList>
            <person name="Mixao V."/>
            <person name="Saus E."/>
            <person name="Hansen A.P."/>
            <person name="Lass-Florl C."/>
            <person name="Gabaldon T."/>
        </authorList>
    </citation>
    <scope>NUCLEOTIDE SEQUENCE</scope>
    <source>
        <strain evidence="11">CBS 4856</strain>
    </source>
</reference>
<evidence type="ECO:0000313" key="12">
    <source>
        <dbReference type="Proteomes" id="UP000761534"/>
    </source>
</evidence>
<feature type="transmembrane region" description="Helical" evidence="9">
    <location>
        <begin position="41"/>
        <end position="58"/>
    </location>
</feature>
<organism evidence="11 12">
    <name type="scientific">Trichomonascus ciferrii</name>
    <dbReference type="NCBI Taxonomy" id="44093"/>
    <lineage>
        <taxon>Eukaryota</taxon>
        <taxon>Fungi</taxon>
        <taxon>Dikarya</taxon>
        <taxon>Ascomycota</taxon>
        <taxon>Saccharomycotina</taxon>
        <taxon>Dipodascomycetes</taxon>
        <taxon>Dipodascales</taxon>
        <taxon>Trichomonascaceae</taxon>
        <taxon>Trichomonascus</taxon>
        <taxon>Trichomonascus ciferrii complex</taxon>
    </lineage>
</organism>
<evidence type="ECO:0000256" key="9">
    <source>
        <dbReference type="SAM" id="Phobius"/>
    </source>
</evidence>
<dbReference type="PANTHER" id="PTHR48020:SF12">
    <property type="entry name" value="PROTON MYO-INOSITOL COTRANSPORTER"/>
    <property type="match status" value="1"/>
</dbReference>
<dbReference type="InterPro" id="IPR050814">
    <property type="entry name" value="Myo-inositol_Transporter"/>
</dbReference>
<dbReference type="EMBL" id="SWFS01000256">
    <property type="protein sequence ID" value="KAA8912395.1"/>
    <property type="molecule type" value="Genomic_DNA"/>
</dbReference>
<sequence length="527" mass="57219">MLPAESSIFVEDSRIDRPEDEKVIYHADENVEFLSSRPSKLLTLIVFVSSVSHLMFGYDTGYISSALVSIKDDLDGHALTYGQQEFITSATSLGAFCGAMFTGTLADIFGRKYVSIGANAFLIAGAGMQCGAHTVWVMIGGRFVMGWGVGIGSVIAPLFITELSPPRFRGRLVTVASIVRTGAQLISYAIGAGLEHVHNGWRILVGISIVPTVVQSVALLFLPESPRFLVQKGRLEEARDVIAATHSGASADLVNAKIAELVETTKEVYPPGTSVVGRFWMKLRDLHRIPSNLRGLIIVCGGQGINQFTGFNSLMYFSATIFSAVGFSNSTAVSIIVAGTNFVFTLPVFLLVDRLGRRFLMLLSLVGMIVALVLNSIAFHFVPISFQNHDAVTTSDVSGWGIVILVAMMLYVAFFAVGVGAVPWQQSEVFPMSVRGLGTSFACCTNWAGSLVIASTFLTMMEKITPTGTFAFFAGISLISLVFIYFLYPELSNLGLEETQEMLSRGFNVKQSTRLSRERKAIKKRET</sequence>
<dbReference type="SUPFAM" id="SSF103473">
    <property type="entry name" value="MFS general substrate transporter"/>
    <property type="match status" value="1"/>
</dbReference>
<dbReference type="InterPro" id="IPR020846">
    <property type="entry name" value="MFS_dom"/>
</dbReference>
<evidence type="ECO:0000259" key="10">
    <source>
        <dbReference type="PROSITE" id="PS50850"/>
    </source>
</evidence>
<gene>
    <name evidence="11" type="ORF">TRICI_003512</name>
</gene>
<evidence type="ECO:0000256" key="5">
    <source>
        <dbReference type="ARBA" id="ARBA00022989"/>
    </source>
</evidence>
<feature type="transmembrane region" description="Helical" evidence="9">
    <location>
        <begin position="436"/>
        <end position="458"/>
    </location>
</feature>